<feature type="transmembrane region" description="Helical" evidence="6">
    <location>
        <begin position="152"/>
        <end position="171"/>
    </location>
</feature>
<comment type="caution">
    <text evidence="7">The sequence shown here is derived from an EMBL/GenBank/DDBJ whole genome shotgun (WGS) entry which is preliminary data.</text>
</comment>
<protein>
    <submittedName>
        <fullName evidence="7">TMEM45A</fullName>
    </submittedName>
</protein>
<dbReference type="GO" id="GO:0016020">
    <property type="term" value="C:membrane"/>
    <property type="evidence" value="ECO:0007669"/>
    <property type="project" value="UniProtKB-SubCell"/>
</dbReference>
<dbReference type="InterPro" id="IPR006904">
    <property type="entry name" value="DUF716"/>
</dbReference>
<dbReference type="OrthoDB" id="551896at2759"/>
<evidence type="ECO:0000256" key="2">
    <source>
        <dbReference type="ARBA" id="ARBA00006948"/>
    </source>
</evidence>
<keyword evidence="3 6" id="KW-0812">Transmembrane</keyword>
<comment type="similarity">
    <text evidence="2">Belongs to the TMEM45 family.</text>
</comment>
<keyword evidence="4 6" id="KW-1133">Transmembrane helix</keyword>
<evidence type="ECO:0000313" key="8">
    <source>
        <dbReference type="Proteomes" id="UP000593567"/>
    </source>
</evidence>
<keyword evidence="8" id="KW-1185">Reference proteome</keyword>
<dbReference type="Pfam" id="PF04819">
    <property type="entry name" value="DUF716"/>
    <property type="match status" value="1"/>
</dbReference>
<evidence type="ECO:0000256" key="3">
    <source>
        <dbReference type="ARBA" id="ARBA00022692"/>
    </source>
</evidence>
<feature type="transmembrane region" description="Helical" evidence="6">
    <location>
        <begin position="93"/>
        <end position="110"/>
    </location>
</feature>
<sequence length="305" mass="34217">MGTWLGHAAPGTFFICFSLWWLVRSMHSYYSQSSGRKYVNSLVKHCCCKTGCFGRLPLDNWVLIFVAALGVIMEVATSVATKNFVVMGNRQHLTMYISFGLVGLVSILVHHKFQFVPKGSEYMFLLAALIIELVLFRFHLHGREDVDTHMHMLLVYTIAGCMVAVSAEWLYPHSINALLARSYGFLLQGTWFHQIGVSLYTPYALTEEQLKNPESIMLMTLIFAWHMIGCLMVMLILNGLVYWCCSPRCQGDYGNDDSIQLLPASEQKSRVDDSQTSAIMNGYTSVGSADEDELYAAPSHKNGAP</sequence>
<evidence type="ECO:0000256" key="5">
    <source>
        <dbReference type="ARBA" id="ARBA00023136"/>
    </source>
</evidence>
<organism evidence="7 8">
    <name type="scientific">Bugula neritina</name>
    <name type="common">Brown bryozoan</name>
    <name type="synonym">Sertularia neritina</name>
    <dbReference type="NCBI Taxonomy" id="10212"/>
    <lineage>
        <taxon>Eukaryota</taxon>
        <taxon>Metazoa</taxon>
        <taxon>Spiralia</taxon>
        <taxon>Lophotrochozoa</taxon>
        <taxon>Bryozoa</taxon>
        <taxon>Gymnolaemata</taxon>
        <taxon>Cheilostomatida</taxon>
        <taxon>Flustrina</taxon>
        <taxon>Buguloidea</taxon>
        <taxon>Bugulidae</taxon>
        <taxon>Bugula</taxon>
    </lineage>
</organism>
<keyword evidence="5 6" id="KW-0472">Membrane</keyword>
<dbReference type="PANTHER" id="PTHR16007">
    <property type="entry name" value="EPIDIDYMAL MEMBRANE PROTEIN E9-RELATED"/>
    <property type="match status" value="1"/>
</dbReference>
<accession>A0A7J7JT11</accession>
<feature type="transmembrane region" description="Helical" evidence="6">
    <location>
        <begin position="183"/>
        <end position="205"/>
    </location>
</feature>
<gene>
    <name evidence="7" type="ORF">EB796_012657</name>
</gene>
<feature type="transmembrane region" description="Helical" evidence="6">
    <location>
        <begin position="61"/>
        <end position="81"/>
    </location>
</feature>
<feature type="transmembrane region" description="Helical" evidence="6">
    <location>
        <begin position="122"/>
        <end position="140"/>
    </location>
</feature>
<dbReference type="EMBL" id="VXIV02001861">
    <property type="protein sequence ID" value="KAF6029035.1"/>
    <property type="molecule type" value="Genomic_DNA"/>
</dbReference>
<dbReference type="InterPro" id="IPR042127">
    <property type="entry name" value="TMEM45"/>
</dbReference>
<reference evidence="7" key="1">
    <citation type="submission" date="2020-06" db="EMBL/GenBank/DDBJ databases">
        <title>Draft genome of Bugula neritina, a colonial animal packing powerful symbionts and potential medicines.</title>
        <authorList>
            <person name="Rayko M."/>
        </authorList>
    </citation>
    <scope>NUCLEOTIDE SEQUENCE [LARGE SCALE GENOMIC DNA]</scope>
    <source>
        <strain evidence="7">Kwan_BN1</strain>
    </source>
</reference>
<dbReference type="AlphaFoldDB" id="A0A7J7JT11"/>
<evidence type="ECO:0000256" key="4">
    <source>
        <dbReference type="ARBA" id="ARBA00022989"/>
    </source>
</evidence>
<feature type="transmembrane region" description="Helical" evidence="6">
    <location>
        <begin position="5"/>
        <end position="23"/>
    </location>
</feature>
<evidence type="ECO:0000256" key="1">
    <source>
        <dbReference type="ARBA" id="ARBA00004141"/>
    </source>
</evidence>
<name>A0A7J7JT11_BUGNE</name>
<comment type="subcellular location">
    <subcellularLocation>
        <location evidence="1">Membrane</location>
        <topology evidence="1">Multi-pass membrane protein</topology>
    </subcellularLocation>
</comment>
<feature type="transmembrane region" description="Helical" evidence="6">
    <location>
        <begin position="217"/>
        <end position="243"/>
    </location>
</feature>
<evidence type="ECO:0000313" key="7">
    <source>
        <dbReference type="EMBL" id="KAF6029035.1"/>
    </source>
</evidence>
<evidence type="ECO:0000256" key="6">
    <source>
        <dbReference type="SAM" id="Phobius"/>
    </source>
</evidence>
<dbReference type="PANTHER" id="PTHR16007:SF15">
    <property type="entry name" value="TRANSMEMBRANE PROTEIN 45B"/>
    <property type="match status" value="1"/>
</dbReference>
<dbReference type="Proteomes" id="UP000593567">
    <property type="component" value="Unassembled WGS sequence"/>
</dbReference>
<proteinExistence type="inferred from homology"/>